<evidence type="ECO:0000256" key="1">
    <source>
        <dbReference type="SAM" id="Phobius"/>
    </source>
</evidence>
<reference evidence="2 3" key="1">
    <citation type="submission" date="2019-08" db="EMBL/GenBank/DDBJ databases">
        <authorList>
            <person name="Wang G."/>
            <person name="Xu Z."/>
        </authorList>
    </citation>
    <scope>NUCLEOTIDE SEQUENCE [LARGE SCALE GENOMIC DNA]</scope>
    <source>
        <strain evidence="2 3">ZX</strain>
    </source>
</reference>
<accession>A0A5D9CAW8</accession>
<protein>
    <submittedName>
        <fullName evidence="2">Flp family type IVb pilin</fullName>
    </submittedName>
</protein>
<dbReference type="Proteomes" id="UP000322077">
    <property type="component" value="Unassembled WGS sequence"/>
</dbReference>
<gene>
    <name evidence="2" type="ORF">FYJ91_10170</name>
</gene>
<keyword evidence="3" id="KW-1185">Reference proteome</keyword>
<proteinExistence type="predicted"/>
<name>A0A5D9CAW8_9SPHN</name>
<sequence length="70" mass="7569">MQSYPLVERPLLSRSPLIRRLFRSEDGATAVEYGLILALVVLALLVGVTTLSGQVKATWNNIATKVGSTI</sequence>
<organism evidence="2 3">
    <name type="scientific">Sphingomonas montanisoli</name>
    <dbReference type="NCBI Taxonomy" id="2606412"/>
    <lineage>
        <taxon>Bacteria</taxon>
        <taxon>Pseudomonadati</taxon>
        <taxon>Pseudomonadota</taxon>
        <taxon>Alphaproteobacteria</taxon>
        <taxon>Sphingomonadales</taxon>
        <taxon>Sphingomonadaceae</taxon>
        <taxon>Sphingomonas</taxon>
    </lineage>
</organism>
<dbReference type="EMBL" id="VTOU01000002">
    <property type="protein sequence ID" value="TZG28150.1"/>
    <property type="molecule type" value="Genomic_DNA"/>
</dbReference>
<evidence type="ECO:0000313" key="3">
    <source>
        <dbReference type="Proteomes" id="UP000322077"/>
    </source>
</evidence>
<dbReference type="Pfam" id="PF04964">
    <property type="entry name" value="Flp_Fap"/>
    <property type="match status" value="1"/>
</dbReference>
<evidence type="ECO:0000313" key="2">
    <source>
        <dbReference type="EMBL" id="TZG28150.1"/>
    </source>
</evidence>
<feature type="transmembrane region" description="Helical" evidence="1">
    <location>
        <begin position="30"/>
        <end position="51"/>
    </location>
</feature>
<keyword evidence="1" id="KW-0812">Transmembrane</keyword>
<comment type="caution">
    <text evidence="2">The sequence shown here is derived from an EMBL/GenBank/DDBJ whole genome shotgun (WGS) entry which is preliminary data.</text>
</comment>
<dbReference type="InterPro" id="IPR007047">
    <property type="entry name" value="Flp_Fap"/>
</dbReference>
<keyword evidence="1" id="KW-1133">Transmembrane helix</keyword>
<dbReference type="AlphaFoldDB" id="A0A5D9CAW8"/>
<keyword evidence="1" id="KW-0472">Membrane</keyword>